<dbReference type="Gene3D" id="1.20.58.80">
    <property type="entry name" value="Phosphotransferase system, lactose/cellobiose-type IIA subunit"/>
    <property type="match status" value="1"/>
</dbReference>
<sequence>MDTSPLTAAHDLVAAADRLTLKNDYIKAAEKHTEAADKFAVASKSFTDPEALRTLGLLSESHRRLAADVVVRSKAPKGPPLVPRGSQSQGQAQPSSTASAPSPAPPAGPSNSIARTLAAARGAPVSPLHPPPRAAQPAIDPSASNLTPAATFDGSFVDPTDLTTPTEATSGQDAFERFWTVVESMSQTLGNGPLAFTTAPLDGIPTGGVDVSAESFYVVPGTNTPRVEKGKRTVEEYAEENVQLKHVLDTLAKKLGAYERGAGEQQQVLKSSILALKAAMPMPSASTMGSTASLVSHVSISQPGRRHTTDTVDGGQGRTASAREAALEEEVKKLKEELERQRVLREKYERRWDRLKEGARKKGLWVRECQWSLWAFSAFWWVSWIVVGGPGSTTVRRARRLIGISRQTQWLFVPTRGTIIVMIRFNCCASRGGEKNTTSIRSIDVKDIYDILCFKVLNVLT</sequence>
<dbReference type="STRING" id="698492.A0A0E9NEA9"/>
<dbReference type="PANTHER" id="PTHR40130">
    <property type="entry name" value="EXPRESSED PROTEIN"/>
    <property type="match status" value="1"/>
</dbReference>
<feature type="region of interest" description="Disordered" evidence="1">
    <location>
        <begin position="298"/>
        <end position="318"/>
    </location>
</feature>
<reference evidence="2 3" key="2">
    <citation type="journal article" date="2014" name="J. Gen. Appl. Microbiol.">
        <title>The early diverging ascomycetous budding yeast Saitoella complicata has three histone deacetylases belonging to the Clr6, Hos2, and Rpd3 lineages.</title>
        <authorList>
            <person name="Nishida H."/>
            <person name="Matsumoto T."/>
            <person name="Kondo S."/>
            <person name="Hamamoto M."/>
            <person name="Yoshikawa H."/>
        </authorList>
    </citation>
    <scope>NUCLEOTIDE SEQUENCE [LARGE SCALE GENOMIC DNA]</scope>
    <source>
        <strain evidence="2 3">NRRL Y-17804</strain>
    </source>
</reference>
<dbReference type="Proteomes" id="UP000033140">
    <property type="component" value="Unassembled WGS sequence"/>
</dbReference>
<dbReference type="AlphaFoldDB" id="A0A0E9NEA9"/>
<dbReference type="OMA" id="WRIDISS"/>
<evidence type="ECO:0000256" key="1">
    <source>
        <dbReference type="SAM" id="MobiDB-lite"/>
    </source>
</evidence>
<gene>
    <name evidence="2" type="ORF">G7K_2219-t1</name>
</gene>
<evidence type="ECO:0000313" key="3">
    <source>
        <dbReference type="Proteomes" id="UP000033140"/>
    </source>
</evidence>
<feature type="region of interest" description="Disordered" evidence="1">
    <location>
        <begin position="71"/>
        <end position="171"/>
    </location>
</feature>
<evidence type="ECO:0000313" key="2">
    <source>
        <dbReference type="EMBL" id="GAO48031.1"/>
    </source>
</evidence>
<comment type="caution">
    <text evidence="2">The sequence shown here is derived from an EMBL/GenBank/DDBJ whole genome shotgun (WGS) entry which is preliminary data.</text>
</comment>
<keyword evidence="3" id="KW-1185">Reference proteome</keyword>
<protein>
    <recommendedName>
        <fullName evidence="4">MIT domain-containing protein</fullName>
    </recommendedName>
</protein>
<dbReference type="EMBL" id="BACD03000012">
    <property type="protein sequence ID" value="GAO48031.1"/>
    <property type="molecule type" value="Genomic_DNA"/>
</dbReference>
<dbReference type="PANTHER" id="PTHR40130:SF1">
    <property type="entry name" value="SPINDLE POLE BODY-ASSOCIATED PROTEIN CUT12 DOMAIN-CONTAINING PROTEIN"/>
    <property type="match status" value="1"/>
</dbReference>
<proteinExistence type="predicted"/>
<reference evidence="2 3" key="1">
    <citation type="journal article" date="2011" name="J. Gen. Appl. Microbiol.">
        <title>Draft genome sequencing of the enigmatic yeast Saitoella complicata.</title>
        <authorList>
            <person name="Nishida H."/>
            <person name="Hamamoto M."/>
            <person name="Sugiyama J."/>
        </authorList>
    </citation>
    <scope>NUCLEOTIDE SEQUENCE [LARGE SCALE GENOMIC DNA]</scope>
    <source>
        <strain evidence="2 3">NRRL Y-17804</strain>
    </source>
</reference>
<feature type="compositionally biased region" description="Low complexity" evidence="1">
    <location>
        <begin position="83"/>
        <end position="101"/>
    </location>
</feature>
<accession>A0A0E9NEA9</accession>
<name>A0A0E9NEA9_SAICN</name>
<evidence type="ECO:0008006" key="4">
    <source>
        <dbReference type="Google" id="ProtNLM"/>
    </source>
</evidence>
<organism evidence="2 3">
    <name type="scientific">Saitoella complicata (strain BCRC 22490 / CBS 7301 / JCM 7358 / NBRC 10748 / NRRL Y-17804)</name>
    <dbReference type="NCBI Taxonomy" id="698492"/>
    <lineage>
        <taxon>Eukaryota</taxon>
        <taxon>Fungi</taxon>
        <taxon>Dikarya</taxon>
        <taxon>Ascomycota</taxon>
        <taxon>Taphrinomycotina</taxon>
        <taxon>Taphrinomycotina incertae sedis</taxon>
        <taxon>Saitoella</taxon>
    </lineage>
</organism>
<feature type="compositionally biased region" description="Polar residues" evidence="1">
    <location>
        <begin position="161"/>
        <end position="171"/>
    </location>
</feature>
<reference evidence="2 3" key="3">
    <citation type="journal article" date="2015" name="Genome Announc.">
        <title>Draft Genome Sequence of the Archiascomycetous Yeast Saitoella complicata.</title>
        <authorList>
            <person name="Yamauchi K."/>
            <person name="Kondo S."/>
            <person name="Hamamoto M."/>
            <person name="Takahashi Y."/>
            <person name="Ogura Y."/>
            <person name="Hayashi T."/>
            <person name="Nishida H."/>
        </authorList>
    </citation>
    <scope>NUCLEOTIDE SEQUENCE [LARGE SCALE GENOMIC DNA]</scope>
    <source>
        <strain evidence="2 3">NRRL Y-17804</strain>
    </source>
</reference>
<dbReference type="SUPFAM" id="SSF140361">
    <property type="entry name" value="MIT domain-like"/>
    <property type="match status" value="1"/>
</dbReference>